<feature type="compositionally biased region" description="Low complexity" evidence="2">
    <location>
        <begin position="182"/>
        <end position="206"/>
    </location>
</feature>
<feature type="compositionally biased region" description="Pro residues" evidence="2">
    <location>
        <begin position="216"/>
        <end position="279"/>
    </location>
</feature>
<keyword evidence="4" id="KW-1185">Reference proteome</keyword>
<dbReference type="InterPro" id="IPR028457">
    <property type="entry name" value="ABI"/>
</dbReference>
<dbReference type="Gene3D" id="6.10.140.1620">
    <property type="match status" value="1"/>
</dbReference>
<organism evidence="3 4">
    <name type="scientific">Tieghemostelium lacteum</name>
    <name type="common">Slime mold</name>
    <name type="synonym">Dictyostelium lacteum</name>
    <dbReference type="NCBI Taxonomy" id="361077"/>
    <lineage>
        <taxon>Eukaryota</taxon>
        <taxon>Amoebozoa</taxon>
        <taxon>Evosea</taxon>
        <taxon>Eumycetozoa</taxon>
        <taxon>Dictyostelia</taxon>
        <taxon>Dictyosteliales</taxon>
        <taxon>Raperosteliaceae</taxon>
        <taxon>Tieghemostelium</taxon>
    </lineage>
</organism>
<evidence type="ECO:0000313" key="3">
    <source>
        <dbReference type="EMBL" id="KYQ94146.1"/>
    </source>
</evidence>
<dbReference type="AlphaFoldDB" id="A0A151ZJM1"/>
<dbReference type="EMBL" id="LODT01000022">
    <property type="protein sequence ID" value="KYQ94146.1"/>
    <property type="molecule type" value="Genomic_DNA"/>
</dbReference>
<comment type="caution">
    <text evidence="3">The sequence shown here is derived from an EMBL/GenBank/DDBJ whole genome shotgun (WGS) entry which is preliminary data.</text>
</comment>
<dbReference type="GO" id="GO:0017124">
    <property type="term" value="F:SH3 domain binding"/>
    <property type="evidence" value="ECO:0007669"/>
    <property type="project" value="TreeGrafter"/>
</dbReference>
<dbReference type="GO" id="GO:0048870">
    <property type="term" value="P:cell motility"/>
    <property type="evidence" value="ECO:0007669"/>
    <property type="project" value="TreeGrafter"/>
</dbReference>
<dbReference type="OMA" id="NVAYHIQ"/>
<dbReference type="InParanoid" id="A0A151ZJM1"/>
<accession>A0A151ZJM1</accession>
<proteinExistence type="inferred from homology"/>
<sequence length="298" mass="32023">MSETPQQPLDMNNLSEITIPNALNELMENHSKMKQISTYCKTAYVSGADTAQIYEQTQSYAKNALLNVAYHIQNIGSHISTLLDLQSQEIKKITSEIQSLTQKSAMIHDISGTNLFQAPDAAKSYKSALKERKIEGSDSAKLPTKFVRKQVNYAMGTEMQLNHSSSSASLSGSSNIPPPPSSSQSLSGSVNSNSSTPTYQSPTYSPQPQPSMAKGKPPPPSLSVPPTIPRPPSTAFDLPPPLSTNGLPPPPVSNLPPPPSVSHLPPPPSTYDLPPPPMRPISHYGYDLSDLPPPPPPQ</sequence>
<dbReference type="GO" id="GO:0031209">
    <property type="term" value="C:SCAR complex"/>
    <property type="evidence" value="ECO:0007669"/>
    <property type="project" value="TreeGrafter"/>
</dbReference>
<dbReference type="PANTHER" id="PTHR10460">
    <property type="entry name" value="ABL INTERACTOR FAMILY MEMBER"/>
    <property type="match status" value="1"/>
</dbReference>
<evidence type="ECO:0000313" key="4">
    <source>
        <dbReference type="Proteomes" id="UP000076078"/>
    </source>
</evidence>
<feature type="region of interest" description="Disordered" evidence="2">
    <location>
        <begin position="162"/>
        <end position="298"/>
    </location>
</feature>
<gene>
    <name evidence="3" type="ORF">DLAC_04432</name>
</gene>
<dbReference type="Proteomes" id="UP000076078">
    <property type="component" value="Unassembled WGS sequence"/>
</dbReference>
<dbReference type="STRING" id="361077.A0A151ZJM1"/>
<dbReference type="OrthoDB" id="5971719at2759"/>
<dbReference type="GO" id="GO:0098858">
    <property type="term" value="C:actin-based cell projection"/>
    <property type="evidence" value="ECO:0007669"/>
    <property type="project" value="TreeGrafter"/>
</dbReference>
<dbReference type="GO" id="GO:0035591">
    <property type="term" value="F:signaling adaptor activity"/>
    <property type="evidence" value="ECO:0007669"/>
    <property type="project" value="TreeGrafter"/>
</dbReference>
<protein>
    <submittedName>
        <fullName evidence="3">Component of SCAR regulatory complex</fullName>
    </submittedName>
</protein>
<comment type="similarity">
    <text evidence="1">Belongs to the ABI family.</text>
</comment>
<name>A0A151ZJM1_TIELA</name>
<dbReference type="PANTHER" id="PTHR10460:SF0">
    <property type="entry name" value="ABELSON INTERACTING PROTEIN, ISOFORM D"/>
    <property type="match status" value="1"/>
</dbReference>
<evidence type="ECO:0000256" key="1">
    <source>
        <dbReference type="ARBA" id="ARBA00010020"/>
    </source>
</evidence>
<evidence type="ECO:0000256" key="2">
    <source>
        <dbReference type="SAM" id="MobiDB-lite"/>
    </source>
</evidence>
<reference evidence="3 4" key="1">
    <citation type="submission" date="2015-12" db="EMBL/GenBank/DDBJ databases">
        <title>Dictyostelia acquired genes for synthesis and detection of signals that induce cell-type specialization by lateral gene transfer from prokaryotes.</title>
        <authorList>
            <person name="Gloeckner G."/>
            <person name="Schaap P."/>
        </authorList>
    </citation>
    <scope>NUCLEOTIDE SEQUENCE [LARGE SCALE GENOMIC DNA]</scope>
    <source>
        <strain evidence="3 4">TK</strain>
    </source>
</reference>
<dbReference type="GO" id="GO:0030027">
    <property type="term" value="C:lamellipodium"/>
    <property type="evidence" value="ECO:0007669"/>
    <property type="project" value="TreeGrafter"/>
</dbReference>
<feature type="compositionally biased region" description="Low complexity" evidence="2">
    <location>
        <begin position="164"/>
        <end position="175"/>
    </location>
</feature>